<protein>
    <submittedName>
        <fullName evidence="1">Uncharacterized protein</fullName>
    </submittedName>
</protein>
<reference evidence="1" key="1">
    <citation type="journal article" date="2019" name="Environ. Microbiol.">
        <title>Fungal ecological strategies reflected in gene transcription - a case study of two litter decomposers.</title>
        <authorList>
            <person name="Barbi F."/>
            <person name="Kohler A."/>
            <person name="Barry K."/>
            <person name="Baskaran P."/>
            <person name="Daum C."/>
            <person name="Fauchery L."/>
            <person name="Ihrmark K."/>
            <person name="Kuo A."/>
            <person name="LaButti K."/>
            <person name="Lipzen A."/>
            <person name="Morin E."/>
            <person name="Grigoriev I.V."/>
            <person name="Henrissat B."/>
            <person name="Lindahl B."/>
            <person name="Martin F."/>
        </authorList>
    </citation>
    <scope>NUCLEOTIDE SEQUENCE</scope>
    <source>
        <strain evidence="1">JB14</strain>
    </source>
</reference>
<dbReference type="OrthoDB" id="2800503at2759"/>
<evidence type="ECO:0000313" key="1">
    <source>
        <dbReference type="EMBL" id="KAE9393709.1"/>
    </source>
</evidence>
<keyword evidence="2" id="KW-1185">Reference proteome</keyword>
<dbReference type="EMBL" id="ML769566">
    <property type="protein sequence ID" value="KAE9393709.1"/>
    <property type="molecule type" value="Genomic_DNA"/>
</dbReference>
<name>A0A6A4H647_9AGAR</name>
<evidence type="ECO:0000313" key="2">
    <source>
        <dbReference type="Proteomes" id="UP000799118"/>
    </source>
</evidence>
<organism evidence="1 2">
    <name type="scientific">Gymnopus androsaceus JB14</name>
    <dbReference type="NCBI Taxonomy" id="1447944"/>
    <lineage>
        <taxon>Eukaryota</taxon>
        <taxon>Fungi</taxon>
        <taxon>Dikarya</taxon>
        <taxon>Basidiomycota</taxon>
        <taxon>Agaricomycotina</taxon>
        <taxon>Agaricomycetes</taxon>
        <taxon>Agaricomycetidae</taxon>
        <taxon>Agaricales</taxon>
        <taxon>Marasmiineae</taxon>
        <taxon>Omphalotaceae</taxon>
        <taxon>Gymnopus</taxon>
    </lineage>
</organism>
<dbReference type="AlphaFoldDB" id="A0A6A4H647"/>
<proteinExistence type="predicted"/>
<accession>A0A6A4H647</accession>
<gene>
    <name evidence="1" type="ORF">BT96DRAFT_999227</name>
</gene>
<sequence>MSHNAAESPPPLSQNTKPNNELSAVKALLRSYKWILESYDFTDCETLMQKMMEKAESNIKGITSVTTSQAKKKDWEIMRAATLVTMNTFTAKWEHQAFQTMAGRMEERVDRFLQARGEAGEILQIDEEKLCSKITEALERKFEAKLAEMAGVSSSLKLSDETAFTQIVADRV</sequence>
<dbReference type="Proteomes" id="UP000799118">
    <property type="component" value="Unassembled WGS sequence"/>
</dbReference>